<name>A0AAX0A1L5_9XANT</name>
<dbReference type="AlphaFoldDB" id="A0AAX0A1L5"/>
<dbReference type="Proteomes" id="UP000548771">
    <property type="component" value="Unassembled WGS sequence"/>
</dbReference>
<comment type="caution">
    <text evidence="1">The sequence shown here is derived from an EMBL/GenBank/DDBJ whole genome shotgun (WGS) entry which is preliminary data.</text>
</comment>
<protein>
    <recommendedName>
        <fullName evidence="3">Resolvase/invertase-type recombinase catalytic domain-containing protein</fullName>
    </recommendedName>
</protein>
<organism evidence="1 2">
    <name type="scientific">Xanthomonas hortorum pv. pelargonii</name>
    <dbReference type="NCBI Taxonomy" id="453602"/>
    <lineage>
        <taxon>Bacteria</taxon>
        <taxon>Pseudomonadati</taxon>
        <taxon>Pseudomonadota</taxon>
        <taxon>Gammaproteobacteria</taxon>
        <taxon>Lysobacterales</taxon>
        <taxon>Lysobacteraceae</taxon>
        <taxon>Xanthomonas</taxon>
    </lineage>
</organism>
<proteinExistence type="predicted"/>
<dbReference type="EMBL" id="SMDX01000086">
    <property type="protein sequence ID" value="NMI24577.1"/>
    <property type="molecule type" value="Genomic_DNA"/>
</dbReference>
<evidence type="ECO:0000313" key="2">
    <source>
        <dbReference type="Proteomes" id="UP000548771"/>
    </source>
</evidence>
<gene>
    <name evidence="1" type="ORF">E1J24_22905</name>
</gene>
<evidence type="ECO:0000313" key="1">
    <source>
        <dbReference type="EMBL" id="NMI24577.1"/>
    </source>
</evidence>
<sequence length="98" mass="10425">MTSHAKAAAAERAETYSWRNSIEGRTNSSTAVAATLASLAVMERELIVKRTRAGLEMAHQLGRRVGRKHLHQGPMGDCVELAVMCAGGLAARVLAAQP</sequence>
<accession>A0AAX0A1L5</accession>
<reference evidence="2" key="1">
    <citation type="journal article" date="2020" name="Syst. Appl. Microbiol.">
        <title>Clarifying the taxonomy of the causal agent of bacterial leaf spot of lettuce through a polyphasic approach reveals that Xanthomonas cynarae Trebaol et al. 2000 emend. Timilsina et al. 2019 is a later heterotypic synonym of Xanthomonas hortorum Vauterin et al. 1995.</title>
        <authorList>
            <person name="Moriniere L."/>
            <person name="Burlet A."/>
            <person name="Rosenthal E.R."/>
            <person name="Nesme X."/>
            <person name="Portier P."/>
            <person name="Bull C.T."/>
            <person name="Lavire C."/>
            <person name="Fischer-Le Saux M."/>
            <person name="Bertolla F."/>
        </authorList>
    </citation>
    <scope>NUCLEOTIDE SEQUENCE [LARGE SCALE GENOMIC DNA]</scope>
    <source>
        <strain evidence="2">CFBP2533</strain>
    </source>
</reference>
<evidence type="ECO:0008006" key="3">
    <source>
        <dbReference type="Google" id="ProtNLM"/>
    </source>
</evidence>